<accession>A0A383ATN7</accession>
<dbReference type="AlphaFoldDB" id="A0A383ATN7"/>
<sequence length="241" mass="27386">MWRLVRLGTFGFCLGLSPRIASILIGETSRGGQGFDTDILPTELGMHFWDLISRAGPQLFGWDVFRNLIVDSDFPYTIIFWVLFFLMVTLFLSSGFSFFLNNWISVKKILGLKAISFQVHHIFILLPVFVCAANIIVENGSQPRYLFPLFGTCVLWIGWLLSKLQEKTKWFSVFILILWVVFYSAENYQSQKNLGLIDGVTPVKLKKSYIYDLIGFLESKSINVAYADYGISQVGTFLSAG</sequence>
<gene>
    <name evidence="2" type="ORF">METZ01_LOCUS463362</name>
</gene>
<organism evidence="2">
    <name type="scientific">marine metagenome</name>
    <dbReference type="NCBI Taxonomy" id="408172"/>
    <lineage>
        <taxon>unclassified sequences</taxon>
        <taxon>metagenomes</taxon>
        <taxon>ecological metagenomes</taxon>
    </lineage>
</organism>
<feature type="non-terminal residue" evidence="2">
    <location>
        <position position="241"/>
    </location>
</feature>
<feature type="transmembrane region" description="Helical" evidence="1">
    <location>
        <begin position="143"/>
        <end position="161"/>
    </location>
</feature>
<evidence type="ECO:0000313" key="2">
    <source>
        <dbReference type="EMBL" id="SVE10508.1"/>
    </source>
</evidence>
<feature type="transmembrane region" description="Helical" evidence="1">
    <location>
        <begin position="112"/>
        <end position="137"/>
    </location>
</feature>
<keyword evidence="1" id="KW-0812">Transmembrane</keyword>
<feature type="transmembrane region" description="Helical" evidence="1">
    <location>
        <begin position="78"/>
        <end position="100"/>
    </location>
</feature>
<evidence type="ECO:0000256" key="1">
    <source>
        <dbReference type="SAM" id="Phobius"/>
    </source>
</evidence>
<proteinExistence type="predicted"/>
<protein>
    <submittedName>
        <fullName evidence="2">Uncharacterized protein</fullName>
    </submittedName>
</protein>
<reference evidence="2" key="1">
    <citation type="submission" date="2018-05" db="EMBL/GenBank/DDBJ databases">
        <authorList>
            <person name="Lanie J.A."/>
            <person name="Ng W.-L."/>
            <person name="Kazmierczak K.M."/>
            <person name="Andrzejewski T.M."/>
            <person name="Davidsen T.M."/>
            <person name="Wayne K.J."/>
            <person name="Tettelin H."/>
            <person name="Glass J.I."/>
            <person name="Rusch D."/>
            <person name="Podicherti R."/>
            <person name="Tsui H.-C.T."/>
            <person name="Winkler M.E."/>
        </authorList>
    </citation>
    <scope>NUCLEOTIDE SEQUENCE</scope>
</reference>
<name>A0A383ATN7_9ZZZZ</name>
<keyword evidence="1" id="KW-0472">Membrane</keyword>
<dbReference type="EMBL" id="UINC01194433">
    <property type="protein sequence ID" value="SVE10508.1"/>
    <property type="molecule type" value="Genomic_DNA"/>
</dbReference>
<feature type="transmembrane region" description="Helical" evidence="1">
    <location>
        <begin position="168"/>
        <end position="185"/>
    </location>
</feature>
<keyword evidence="1" id="KW-1133">Transmembrane helix</keyword>